<organism evidence="1 2">
    <name type="scientific">Paragonimus westermani</name>
    <dbReference type="NCBI Taxonomy" id="34504"/>
    <lineage>
        <taxon>Eukaryota</taxon>
        <taxon>Metazoa</taxon>
        <taxon>Spiralia</taxon>
        <taxon>Lophotrochozoa</taxon>
        <taxon>Platyhelminthes</taxon>
        <taxon>Trematoda</taxon>
        <taxon>Digenea</taxon>
        <taxon>Plagiorchiida</taxon>
        <taxon>Troglotremata</taxon>
        <taxon>Troglotrematidae</taxon>
        <taxon>Paragonimus</taxon>
    </lineage>
</organism>
<sequence>MTVQEAGDVIMFPHLTEPYEQLKPVVLKRTTKSEQKRLEALISGKTLGDFKLSQLLQRLQQVLDGRSTDDALIRQLLPQRLRTFFRTILASREHMAMNTLAVLADDIMSIYSTSQISALAHHPPDTVIHFETPYRNAQP</sequence>
<dbReference type="AlphaFoldDB" id="A0A8T0DGR0"/>
<evidence type="ECO:0000313" key="2">
    <source>
        <dbReference type="Proteomes" id="UP000699462"/>
    </source>
</evidence>
<dbReference type="EMBL" id="JTDF01004574">
    <property type="protein sequence ID" value="KAF8566830.1"/>
    <property type="molecule type" value="Genomic_DNA"/>
</dbReference>
<dbReference type="PANTHER" id="PTHR33327">
    <property type="entry name" value="ENDONUCLEASE"/>
    <property type="match status" value="1"/>
</dbReference>
<protein>
    <submittedName>
        <fullName evidence="1">Uncharacterized protein</fullName>
    </submittedName>
</protein>
<keyword evidence="2" id="KW-1185">Reference proteome</keyword>
<name>A0A8T0DGR0_9TREM</name>
<dbReference type="OrthoDB" id="6251906at2759"/>
<proteinExistence type="predicted"/>
<gene>
    <name evidence="1" type="ORF">P879_08622</name>
</gene>
<dbReference type="Proteomes" id="UP000699462">
    <property type="component" value="Unassembled WGS sequence"/>
</dbReference>
<comment type="caution">
    <text evidence="1">The sequence shown here is derived from an EMBL/GenBank/DDBJ whole genome shotgun (WGS) entry which is preliminary data.</text>
</comment>
<dbReference type="PANTHER" id="PTHR33327:SF3">
    <property type="entry name" value="RNA-DIRECTED DNA POLYMERASE"/>
    <property type="match status" value="1"/>
</dbReference>
<evidence type="ECO:0000313" key="1">
    <source>
        <dbReference type="EMBL" id="KAF8566830.1"/>
    </source>
</evidence>
<reference evidence="1 2" key="1">
    <citation type="submission" date="2019-07" db="EMBL/GenBank/DDBJ databases">
        <title>Annotation for the trematode Paragonimus westermani.</title>
        <authorList>
            <person name="Choi Y.-J."/>
        </authorList>
    </citation>
    <scope>NUCLEOTIDE SEQUENCE [LARGE SCALE GENOMIC DNA]</scope>
    <source>
        <strain evidence="1">180907_Pwestermani</strain>
    </source>
</reference>
<accession>A0A8T0DGR0</accession>